<sequence>MKSKLLLFSVLSIFLITSCNDTKNDPIVTPPPVEKEVTLKSLITDLSEASNVKTSLKGVANTYLNPNSYFDKEIVFSPNSYLIKEMVGETYLTGGFVNKGDYVGAFRLNEDETVSSSFIRSKDYKDYHSIKFNFNDLDLTNFNKLDDSATSYTLDLTMIGESYLNQVDYYNYAVLLNLFNFGTFNYLIDEVTFIKTNTDKLEISFKGELNVVSSENDPNPYLSTLEGVADVEISDTNYNNELESKLSNVTFSEQELKDEGSLEMINKINSGYMIKDYPLYSTDGEPLGGDIYSTEDYIVYDYSNHTAELLTGYCTKNGYLYQVNPTSTGIYPQLLFDTKGIQEINDELGTNYSAIEIGKILFQASYGCYLPDATLINQNKFLLKYDDKLDYFTCDDPLNLFGIGASVDSDFQITVFSGKLAGGYSLDYTDETKEEIEFGYYYYSSNLGNIEIVDNPLSTISDFGSVNEIMEILVSRL</sequence>
<comment type="caution">
    <text evidence="1">The sequence shown here is derived from an EMBL/GenBank/DDBJ whole genome shotgun (WGS) entry which is preliminary data.</text>
</comment>
<dbReference type="PROSITE" id="PS51257">
    <property type="entry name" value="PROKAR_LIPOPROTEIN"/>
    <property type="match status" value="1"/>
</dbReference>
<organism evidence="1 2">
    <name type="scientific">Candidatus Onthovivens merdipullorum</name>
    <dbReference type="NCBI Taxonomy" id="2840889"/>
    <lineage>
        <taxon>Bacteria</taxon>
        <taxon>Bacillati</taxon>
        <taxon>Bacillota</taxon>
        <taxon>Bacilli</taxon>
        <taxon>Bacillales</taxon>
        <taxon>Candidatus Onthovivens</taxon>
    </lineage>
</organism>
<evidence type="ECO:0000313" key="2">
    <source>
        <dbReference type="Proteomes" id="UP000823613"/>
    </source>
</evidence>
<dbReference type="EMBL" id="JADIMY010000079">
    <property type="protein sequence ID" value="MBO8427697.1"/>
    <property type="molecule type" value="Genomic_DNA"/>
</dbReference>
<proteinExistence type="predicted"/>
<dbReference type="AlphaFoldDB" id="A0A9D9DHE1"/>
<protein>
    <recommendedName>
        <fullName evidence="3">Lipoprotein</fullName>
    </recommendedName>
</protein>
<accession>A0A9D9DHE1</accession>
<evidence type="ECO:0000313" key="1">
    <source>
        <dbReference type="EMBL" id="MBO8427697.1"/>
    </source>
</evidence>
<dbReference type="Proteomes" id="UP000823613">
    <property type="component" value="Unassembled WGS sequence"/>
</dbReference>
<name>A0A9D9DHE1_9BACL</name>
<reference evidence="1" key="2">
    <citation type="journal article" date="2021" name="PeerJ">
        <title>Extensive microbial diversity within the chicken gut microbiome revealed by metagenomics and culture.</title>
        <authorList>
            <person name="Gilroy R."/>
            <person name="Ravi A."/>
            <person name="Getino M."/>
            <person name="Pursley I."/>
            <person name="Horton D.L."/>
            <person name="Alikhan N.F."/>
            <person name="Baker D."/>
            <person name="Gharbi K."/>
            <person name="Hall N."/>
            <person name="Watson M."/>
            <person name="Adriaenssens E.M."/>
            <person name="Foster-Nyarko E."/>
            <person name="Jarju S."/>
            <person name="Secka A."/>
            <person name="Antonio M."/>
            <person name="Oren A."/>
            <person name="Chaudhuri R.R."/>
            <person name="La Ragione R."/>
            <person name="Hildebrand F."/>
            <person name="Pallen M.J."/>
        </authorList>
    </citation>
    <scope>NUCLEOTIDE SEQUENCE</scope>
    <source>
        <strain evidence="1">11159</strain>
    </source>
</reference>
<reference evidence="1" key="1">
    <citation type="submission" date="2020-10" db="EMBL/GenBank/DDBJ databases">
        <authorList>
            <person name="Gilroy R."/>
        </authorList>
    </citation>
    <scope>NUCLEOTIDE SEQUENCE</scope>
    <source>
        <strain evidence="1">11159</strain>
    </source>
</reference>
<evidence type="ECO:0008006" key="3">
    <source>
        <dbReference type="Google" id="ProtNLM"/>
    </source>
</evidence>
<gene>
    <name evidence="1" type="ORF">IAC58_03995</name>
</gene>